<keyword evidence="3" id="KW-0448">Lipopolysaccharide biosynthesis</keyword>
<dbReference type="GO" id="GO:0009244">
    <property type="term" value="P:lipopolysaccharide core region biosynthetic process"/>
    <property type="evidence" value="ECO:0007669"/>
    <property type="project" value="UniProtKB-UniRule"/>
</dbReference>
<dbReference type="InterPro" id="IPR007507">
    <property type="entry name" value="Glycos_transf_N"/>
</dbReference>
<dbReference type="InterPro" id="IPR039901">
    <property type="entry name" value="Kdotransferase"/>
</dbReference>
<keyword evidence="1 3" id="KW-0808">Transferase</keyword>
<reference evidence="5 6" key="1">
    <citation type="submission" date="2018-06" db="EMBL/GenBank/DDBJ databases">
        <title>Extensive metabolic versatility and redundancy in microbially diverse, dynamic hydrothermal sediments.</title>
        <authorList>
            <person name="Dombrowski N."/>
            <person name="Teske A."/>
            <person name="Baker B.J."/>
        </authorList>
    </citation>
    <scope>NUCLEOTIDE SEQUENCE [LARGE SCALE GENOMIC DNA]</scope>
    <source>
        <strain evidence="5">B10_G13</strain>
    </source>
</reference>
<evidence type="ECO:0000256" key="3">
    <source>
        <dbReference type="RuleBase" id="RU365103"/>
    </source>
</evidence>
<dbReference type="InterPro" id="IPR038107">
    <property type="entry name" value="Glycos_transf_N_sf"/>
</dbReference>
<evidence type="ECO:0000259" key="4">
    <source>
        <dbReference type="Pfam" id="PF04413"/>
    </source>
</evidence>
<comment type="similarity">
    <text evidence="3">Belongs to the glycosyltransferase group 1 family.</text>
</comment>
<evidence type="ECO:0000313" key="6">
    <source>
        <dbReference type="Proteomes" id="UP000271125"/>
    </source>
</evidence>
<comment type="catalytic activity">
    <reaction evidence="3">
        <text>lipid IVA (E. coli) + CMP-3-deoxy-beta-D-manno-octulosonate = alpha-Kdo-(2-&gt;6)-lipid IVA (E. coli) + CMP + H(+)</text>
        <dbReference type="Rhea" id="RHEA:28066"/>
        <dbReference type="ChEBI" id="CHEBI:15378"/>
        <dbReference type="ChEBI" id="CHEBI:58603"/>
        <dbReference type="ChEBI" id="CHEBI:60364"/>
        <dbReference type="ChEBI" id="CHEBI:60377"/>
        <dbReference type="ChEBI" id="CHEBI:85987"/>
        <dbReference type="EC" id="2.4.99.12"/>
    </reaction>
</comment>
<keyword evidence="3" id="KW-0472">Membrane</keyword>
<feature type="domain" description="3-deoxy-D-manno-octulosonic-acid transferase N-terminal" evidence="4">
    <location>
        <begin position="39"/>
        <end position="135"/>
    </location>
</feature>
<dbReference type="GO" id="GO:0043842">
    <property type="term" value="F:Kdo transferase activity"/>
    <property type="evidence" value="ECO:0007669"/>
    <property type="project" value="UniProtKB-EC"/>
</dbReference>
<proteinExistence type="inferred from homology"/>
<dbReference type="Gene3D" id="3.40.50.11720">
    <property type="entry name" value="3-Deoxy-D-manno-octulosonic-acid transferase, N-terminal domain"/>
    <property type="match status" value="1"/>
</dbReference>
<dbReference type="PANTHER" id="PTHR42755">
    <property type="entry name" value="3-DEOXY-MANNO-OCTULOSONATE CYTIDYLYLTRANSFERASE"/>
    <property type="match status" value="1"/>
</dbReference>
<sequence>MSLLYNFGIQLYHLSILVASIFNKKASLMIKGRKGLLNNIKSQINKNDNIIWFHCASLGEFEQGRPLIESIKKKYPDKKILLTFFSPSAYEIKKNYSQADYIFYLPFDTKNNAKKFIKIVNPKIAIFVKYEYWFN</sequence>
<keyword evidence="3" id="KW-1003">Cell membrane</keyword>
<evidence type="ECO:0000256" key="1">
    <source>
        <dbReference type="ARBA" id="ARBA00022679"/>
    </source>
</evidence>
<comment type="subcellular location">
    <subcellularLocation>
        <location evidence="3">Cell membrane</location>
    </subcellularLocation>
</comment>
<dbReference type="Pfam" id="PF04413">
    <property type="entry name" value="Glycos_transf_N"/>
    <property type="match status" value="1"/>
</dbReference>
<accession>A0A660SF20</accession>
<dbReference type="GO" id="GO:0005886">
    <property type="term" value="C:plasma membrane"/>
    <property type="evidence" value="ECO:0007669"/>
    <property type="project" value="UniProtKB-SubCell"/>
</dbReference>
<organism evidence="5 6">
    <name type="scientific">candidate division TA06 bacterium</name>
    <dbReference type="NCBI Taxonomy" id="2250710"/>
    <lineage>
        <taxon>Bacteria</taxon>
        <taxon>Bacteria division TA06</taxon>
    </lineage>
</organism>
<protein>
    <recommendedName>
        <fullName evidence="3">3-deoxy-D-manno-octulosonic acid transferase</fullName>
        <shortName evidence="3">Kdo transferase</shortName>
        <ecNumber evidence="3">2.4.99.12</ecNumber>
    </recommendedName>
    <alternativeName>
        <fullName evidence="3">Lipid IV(A) 3-deoxy-D-manno-octulosonic acid transferase</fullName>
    </alternativeName>
</protein>
<feature type="active site" description="Proton acceptor" evidence="2">
    <location>
        <position position="60"/>
    </location>
</feature>
<dbReference type="EMBL" id="QNBD01000196">
    <property type="protein sequence ID" value="RKX69388.1"/>
    <property type="molecule type" value="Genomic_DNA"/>
</dbReference>
<comment type="function">
    <text evidence="3">Involved in lipopolysaccharide (LPS) biosynthesis. Catalyzes the transfer of 3-deoxy-D-manno-octulosonate (Kdo) residue(s) from CMP-Kdo to lipid IV(A), the tetraacyldisaccharide-1,4'-bisphosphate precursor of lipid A.</text>
</comment>
<dbReference type="PANTHER" id="PTHR42755:SF1">
    <property type="entry name" value="3-DEOXY-D-MANNO-OCTULOSONIC ACID TRANSFERASE, MITOCHONDRIAL-RELATED"/>
    <property type="match status" value="1"/>
</dbReference>
<dbReference type="GO" id="GO:0009245">
    <property type="term" value="P:lipid A biosynthetic process"/>
    <property type="evidence" value="ECO:0007669"/>
    <property type="project" value="TreeGrafter"/>
</dbReference>
<dbReference type="AlphaFoldDB" id="A0A660SF20"/>
<dbReference type="EC" id="2.4.99.12" evidence="3"/>
<name>A0A660SF20_UNCT6</name>
<comment type="caution">
    <text evidence="5">The sequence shown here is derived from an EMBL/GenBank/DDBJ whole genome shotgun (WGS) entry which is preliminary data.</text>
</comment>
<gene>
    <name evidence="5" type="ORF">DRP43_04450</name>
</gene>
<evidence type="ECO:0000256" key="2">
    <source>
        <dbReference type="PIRSR" id="PIRSR639901-1"/>
    </source>
</evidence>
<comment type="pathway">
    <text evidence="3">Bacterial outer membrane biogenesis; LPS core biosynthesis.</text>
</comment>
<dbReference type="UniPathway" id="UPA00958"/>
<dbReference type="Proteomes" id="UP000271125">
    <property type="component" value="Unassembled WGS sequence"/>
</dbReference>
<evidence type="ECO:0000313" key="5">
    <source>
        <dbReference type="EMBL" id="RKX69388.1"/>
    </source>
</evidence>
<feature type="non-terminal residue" evidence="5">
    <location>
        <position position="135"/>
    </location>
</feature>